<gene>
    <name evidence="1" type="ORF">K443DRAFT_566369</name>
</gene>
<accession>A0A0C9WQZ2</accession>
<evidence type="ECO:0000313" key="2">
    <source>
        <dbReference type="Proteomes" id="UP000054477"/>
    </source>
</evidence>
<reference evidence="2" key="2">
    <citation type="submission" date="2015-01" db="EMBL/GenBank/DDBJ databases">
        <title>Evolutionary Origins and Diversification of the Mycorrhizal Mutualists.</title>
        <authorList>
            <consortium name="DOE Joint Genome Institute"/>
            <consortium name="Mycorrhizal Genomics Consortium"/>
            <person name="Kohler A."/>
            <person name="Kuo A."/>
            <person name="Nagy L.G."/>
            <person name="Floudas D."/>
            <person name="Copeland A."/>
            <person name="Barry K.W."/>
            <person name="Cichocki N."/>
            <person name="Veneault-Fourrey C."/>
            <person name="LaButti K."/>
            <person name="Lindquist E.A."/>
            <person name="Lipzen A."/>
            <person name="Lundell T."/>
            <person name="Morin E."/>
            <person name="Murat C."/>
            <person name="Riley R."/>
            <person name="Ohm R."/>
            <person name="Sun H."/>
            <person name="Tunlid A."/>
            <person name="Henrissat B."/>
            <person name="Grigoriev I.V."/>
            <person name="Hibbett D.S."/>
            <person name="Martin F."/>
        </authorList>
    </citation>
    <scope>NUCLEOTIDE SEQUENCE [LARGE SCALE GENOMIC DNA]</scope>
    <source>
        <strain evidence="2">LaAM-08-1</strain>
    </source>
</reference>
<dbReference type="AlphaFoldDB" id="A0A0C9WQZ2"/>
<evidence type="ECO:0000313" key="1">
    <source>
        <dbReference type="EMBL" id="KIJ90218.1"/>
    </source>
</evidence>
<name>A0A0C9WQZ2_9AGAR</name>
<reference evidence="1 2" key="1">
    <citation type="submission" date="2014-04" db="EMBL/GenBank/DDBJ databases">
        <authorList>
            <consortium name="DOE Joint Genome Institute"/>
            <person name="Kuo A."/>
            <person name="Kohler A."/>
            <person name="Nagy L.G."/>
            <person name="Floudas D."/>
            <person name="Copeland A."/>
            <person name="Barry K.W."/>
            <person name="Cichocki N."/>
            <person name="Veneault-Fourrey C."/>
            <person name="LaButti K."/>
            <person name="Lindquist E.A."/>
            <person name="Lipzen A."/>
            <person name="Lundell T."/>
            <person name="Morin E."/>
            <person name="Murat C."/>
            <person name="Sun H."/>
            <person name="Tunlid A."/>
            <person name="Henrissat B."/>
            <person name="Grigoriev I.V."/>
            <person name="Hibbett D.S."/>
            <person name="Martin F."/>
            <person name="Nordberg H.P."/>
            <person name="Cantor M.N."/>
            <person name="Hua S.X."/>
        </authorList>
    </citation>
    <scope>NUCLEOTIDE SEQUENCE [LARGE SCALE GENOMIC DNA]</scope>
    <source>
        <strain evidence="1 2">LaAM-08-1</strain>
    </source>
</reference>
<keyword evidence="2" id="KW-1185">Reference proteome</keyword>
<dbReference type="HOGENOM" id="CLU_1695774_0_0_1"/>
<dbReference type="Proteomes" id="UP000054477">
    <property type="component" value="Unassembled WGS sequence"/>
</dbReference>
<organism evidence="1 2">
    <name type="scientific">Laccaria amethystina LaAM-08-1</name>
    <dbReference type="NCBI Taxonomy" id="1095629"/>
    <lineage>
        <taxon>Eukaryota</taxon>
        <taxon>Fungi</taxon>
        <taxon>Dikarya</taxon>
        <taxon>Basidiomycota</taxon>
        <taxon>Agaricomycotina</taxon>
        <taxon>Agaricomycetes</taxon>
        <taxon>Agaricomycetidae</taxon>
        <taxon>Agaricales</taxon>
        <taxon>Agaricineae</taxon>
        <taxon>Hydnangiaceae</taxon>
        <taxon>Laccaria</taxon>
    </lineage>
</organism>
<proteinExistence type="predicted"/>
<sequence length="155" mass="18531">MRWLTISSKRCVVVMAWCKHRRPSTSNLVANDRNLILQKTLSSVSITVVEKRHLGRLFFERWESYGRYRVAARQYQRRTRKRAWEPQPFSPPLSFHRTAQHHRQHRHPLTTIPQLYFELSSTQTRPSRPQAPIQHPPGSGLRISWVRLRGWRGFR</sequence>
<dbReference type="EMBL" id="KN839247">
    <property type="protein sequence ID" value="KIJ90218.1"/>
    <property type="molecule type" value="Genomic_DNA"/>
</dbReference>
<protein>
    <submittedName>
        <fullName evidence="1">Uncharacterized protein</fullName>
    </submittedName>
</protein>